<dbReference type="RefSeq" id="WP_090334821.1">
    <property type="nucleotide sequence ID" value="NZ_FNXY01000003.1"/>
</dbReference>
<evidence type="ECO:0000256" key="1">
    <source>
        <dbReference type="SAM" id="Coils"/>
    </source>
</evidence>
<dbReference type="InterPro" id="IPR036388">
    <property type="entry name" value="WH-like_DNA-bd_sf"/>
</dbReference>
<dbReference type="OrthoDB" id="770640at2"/>
<keyword evidence="3" id="KW-1185">Reference proteome</keyword>
<dbReference type="Gene3D" id="1.10.10.10">
    <property type="entry name" value="Winged helix-like DNA-binding domain superfamily/Winged helix DNA-binding domain"/>
    <property type="match status" value="1"/>
</dbReference>
<dbReference type="AlphaFoldDB" id="A0A1H6T1N6"/>
<keyword evidence="1" id="KW-0175">Coiled coil</keyword>
<dbReference type="EMBL" id="FNXY01000003">
    <property type="protein sequence ID" value="SEI70155.1"/>
    <property type="molecule type" value="Genomic_DNA"/>
</dbReference>
<dbReference type="SUPFAM" id="SSF48295">
    <property type="entry name" value="TrpR-like"/>
    <property type="match status" value="1"/>
</dbReference>
<organism evidence="2 3">
    <name type="scientific">Dyadobacter koreensis</name>
    <dbReference type="NCBI Taxonomy" id="408657"/>
    <lineage>
        <taxon>Bacteria</taxon>
        <taxon>Pseudomonadati</taxon>
        <taxon>Bacteroidota</taxon>
        <taxon>Cytophagia</taxon>
        <taxon>Cytophagales</taxon>
        <taxon>Spirosomataceae</taxon>
        <taxon>Dyadobacter</taxon>
    </lineage>
</organism>
<evidence type="ECO:0000313" key="3">
    <source>
        <dbReference type="Proteomes" id="UP000199532"/>
    </source>
</evidence>
<accession>A0A1H6T1N6</accession>
<protein>
    <submittedName>
        <fullName evidence="2">Transposase</fullName>
    </submittedName>
</protein>
<evidence type="ECO:0000313" key="2">
    <source>
        <dbReference type="EMBL" id="SEI70155.1"/>
    </source>
</evidence>
<proteinExistence type="predicted"/>
<reference evidence="2 3" key="1">
    <citation type="submission" date="2016-10" db="EMBL/GenBank/DDBJ databases">
        <authorList>
            <person name="de Groot N.N."/>
        </authorList>
    </citation>
    <scope>NUCLEOTIDE SEQUENCE [LARGE SCALE GENOMIC DNA]</scope>
    <source>
        <strain evidence="2 3">DSM 19938</strain>
    </source>
</reference>
<dbReference type="Proteomes" id="UP000199532">
    <property type="component" value="Unassembled WGS sequence"/>
</dbReference>
<sequence length="130" mass="14830">MKAKEKKVTVKNRKPYERLSDTEKKKIVHEINSGLIGQRAAARKYGLNRKTLGTWVAEFSSFNARPREVAEEAIGNMNENSKTRILAKQVQDLTKQLEKANLKISGLQTMIEVSEQELHIKIRKKPGSKQ</sequence>
<dbReference type="STRING" id="408657.SAMN04487995_1780"/>
<feature type="coiled-coil region" evidence="1">
    <location>
        <begin position="83"/>
        <end position="117"/>
    </location>
</feature>
<gene>
    <name evidence="2" type="ORF">SAMN04487995_1780</name>
</gene>
<dbReference type="GO" id="GO:0043565">
    <property type="term" value="F:sequence-specific DNA binding"/>
    <property type="evidence" value="ECO:0007669"/>
    <property type="project" value="InterPro"/>
</dbReference>
<dbReference type="InterPro" id="IPR010921">
    <property type="entry name" value="Trp_repressor/repl_initiator"/>
</dbReference>
<name>A0A1H6T1N6_9BACT</name>